<sequence length="105" mass="11599">MASEQVMSPRREGNEDTNAAQAPLATGHERAAAAPATVVFPIAYARSAEPDALARVLEMLTGMDLRMQKMEAFQARMDEDERMRGSQKIGLYRPELGQTLQDDSM</sequence>
<organism evidence="2 3">
    <name type="scientific">Peronospora matthiolae</name>
    <dbReference type="NCBI Taxonomy" id="2874970"/>
    <lineage>
        <taxon>Eukaryota</taxon>
        <taxon>Sar</taxon>
        <taxon>Stramenopiles</taxon>
        <taxon>Oomycota</taxon>
        <taxon>Peronosporomycetes</taxon>
        <taxon>Peronosporales</taxon>
        <taxon>Peronosporaceae</taxon>
        <taxon>Peronospora</taxon>
    </lineage>
</organism>
<feature type="region of interest" description="Disordered" evidence="1">
    <location>
        <begin position="1"/>
        <end position="24"/>
    </location>
</feature>
<reference evidence="2" key="1">
    <citation type="submission" date="2024-01" db="EMBL/GenBank/DDBJ databases">
        <authorList>
            <person name="Webb A."/>
        </authorList>
    </citation>
    <scope>NUCLEOTIDE SEQUENCE</scope>
    <source>
        <strain evidence="2">Pm1</strain>
    </source>
</reference>
<evidence type="ECO:0000313" key="2">
    <source>
        <dbReference type="EMBL" id="CAK7939597.1"/>
    </source>
</evidence>
<feature type="region of interest" description="Disordered" evidence="1">
    <location>
        <begin position="76"/>
        <end position="105"/>
    </location>
</feature>
<name>A0AAV1V017_9STRA</name>
<gene>
    <name evidence="2" type="ORF">PM001_LOCUS24747</name>
</gene>
<dbReference type="AlphaFoldDB" id="A0AAV1V017"/>
<protein>
    <submittedName>
        <fullName evidence="2">Uncharacterized protein</fullName>
    </submittedName>
</protein>
<evidence type="ECO:0000256" key="1">
    <source>
        <dbReference type="SAM" id="MobiDB-lite"/>
    </source>
</evidence>
<evidence type="ECO:0000313" key="3">
    <source>
        <dbReference type="Proteomes" id="UP001162060"/>
    </source>
</evidence>
<proteinExistence type="predicted"/>
<comment type="caution">
    <text evidence="2">The sequence shown here is derived from an EMBL/GenBank/DDBJ whole genome shotgun (WGS) entry which is preliminary data.</text>
</comment>
<dbReference type="EMBL" id="CAKLBY020000247">
    <property type="protein sequence ID" value="CAK7939597.1"/>
    <property type="molecule type" value="Genomic_DNA"/>
</dbReference>
<dbReference type="Proteomes" id="UP001162060">
    <property type="component" value="Unassembled WGS sequence"/>
</dbReference>
<accession>A0AAV1V017</accession>